<evidence type="ECO:0008006" key="3">
    <source>
        <dbReference type="Google" id="ProtNLM"/>
    </source>
</evidence>
<accession>A0A916WZL2</accession>
<name>A0A916WZL2_9MICO</name>
<dbReference type="AlphaFoldDB" id="A0A916WZL2"/>
<dbReference type="SMART" id="SM00855">
    <property type="entry name" value="PGAM"/>
    <property type="match status" value="1"/>
</dbReference>
<dbReference type="Gene3D" id="3.40.50.1240">
    <property type="entry name" value="Phosphoglycerate mutase-like"/>
    <property type="match status" value="1"/>
</dbReference>
<dbReference type="InterPro" id="IPR029033">
    <property type="entry name" value="His_PPase_superfam"/>
</dbReference>
<dbReference type="SUPFAM" id="SSF53254">
    <property type="entry name" value="Phosphoglycerate mutase-like"/>
    <property type="match status" value="1"/>
</dbReference>
<organism evidence="1 2">
    <name type="scientific">Flexivirga endophytica</name>
    <dbReference type="NCBI Taxonomy" id="1849103"/>
    <lineage>
        <taxon>Bacteria</taxon>
        <taxon>Bacillati</taxon>
        <taxon>Actinomycetota</taxon>
        <taxon>Actinomycetes</taxon>
        <taxon>Micrococcales</taxon>
        <taxon>Dermacoccaceae</taxon>
        <taxon>Flexivirga</taxon>
    </lineage>
</organism>
<reference evidence="1" key="1">
    <citation type="journal article" date="2014" name="Int. J. Syst. Evol. Microbiol.">
        <title>Complete genome sequence of Corynebacterium casei LMG S-19264T (=DSM 44701T), isolated from a smear-ripened cheese.</title>
        <authorList>
            <consortium name="US DOE Joint Genome Institute (JGI-PGF)"/>
            <person name="Walter F."/>
            <person name="Albersmeier A."/>
            <person name="Kalinowski J."/>
            <person name="Ruckert C."/>
        </authorList>
    </citation>
    <scope>NUCLEOTIDE SEQUENCE</scope>
    <source>
        <strain evidence="1">CGMCC 1.15085</strain>
    </source>
</reference>
<sequence>MPRRVVLVRHAAPQVDPTRAPADWGLTNDGVVAAAQLRKQLPRQATFAASDERKAISTLRAATDVEFIVDARFGEVRRSVEPISDDFRVVRRAWVRGALDASHKDWETPPEAAARFAAGLDSLAGDVLVVATHGMVLTAWLVQVDLR</sequence>
<evidence type="ECO:0000313" key="1">
    <source>
        <dbReference type="EMBL" id="GGB41816.1"/>
    </source>
</evidence>
<evidence type="ECO:0000313" key="2">
    <source>
        <dbReference type="Proteomes" id="UP000636793"/>
    </source>
</evidence>
<gene>
    <name evidence="1" type="ORF">GCM10011492_35960</name>
</gene>
<comment type="caution">
    <text evidence="1">The sequence shown here is derived from an EMBL/GenBank/DDBJ whole genome shotgun (WGS) entry which is preliminary data.</text>
</comment>
<dbReference type="InterPro" id="IPR013078">
    <property type="entry name" value="His_Pase_superF_clade-1"/>
</dbReference>
<dbReference type="RefSeq" id="WP_188838395.1">
    <property type="nucleotide sequence ID" value="NZ_BMHI01000005.1"/>
</dbReference>
<dbReference type="Proteomes" id="UP000636793">
    <property type="component" value="Unassembled WGS sequence"/>
</dbReference>
<protein>
    <recommendedName>
        <fullName evidence="3">Histidine phosphatase family protein</fullName>
    </recommendedName>
</protein>
<keyword evidence="2" id="KW-1185">Reference proteome</keyword>
<reference evidence="1" key="2">
    <citation type="submission" date="2020-09" db="EMBL/GenBank/DDBJ databases">
        <authorList>
            <person name="Sun Q."/>
            <person name="Zhou Y."/>
        </authorList>
    </citation>
    <scope>NUCLEOTIDE SEQUENCE</scope>
    <source>
        <strain evidence="1">CGMCC 1.15085</strain>
    </source>
</reference>
<dbReference type="EMBL" id="BMHI01000005">
    <property type="protein sequence ID" value="GGB41816.1"/>
    <property type="molecule type" value="Genomic_DNA"/>
</dbReference>
<proteinExistence type="predicted"/>